<sequence length="310" mass="33931">MKKAILLVMAAALAFAMLPNLPSQAAVVLLIERFHATCSHFSVQFTMQGYTNDANGFDRVRYDVLDGRGTLLYSEDSVRMVGAVQTASVVNLPYALAMPTQNPIIFRIVDTDFMQRPVGVLAEQRVQSACLAPISRAEYFASLLPQGVKGFTRTETALHGTPNGAPIGITLPANREFTGIYRTIDGNWIALYVGGENLVWVRAEDMDMPINGLMFEPQRIDRSQQVTGAVVPSVPLGSVTARFTVNFRTGPSINAQRIGRVPWRATVAVYGRSADNGWILVNFNGVFGWVAARFFTFNDGLRLADLPIVG</sequence>
<evidence type="ECO:0000256" key="1">
    <source>
        <dbReference type="SAM" id="SignalP"/>
    </source>
</evidence>
<feature type="chain" id="PRO_5014656985" description="SH3b domain-containing protein" evidence="1">
    <location>
        <begin position="26"/>
        <end position="310"/>
    </location>
</feature>
<evidence type="ECO:0000259" key="2">
    <source>
        <dbReference type="PROSITE" id="PS51781"/>
    </source>
</evidence>
<dbReference type="EMBL" id="PGTK01000007">
    <property type="protein sequence ID" value="PJF30704.1"/>
    <property type="molecule type" value="Genomic_DNA"/>
</dbReference>
<name>A0A2M8NZJ7_9CHLR</name>
<feature type="domain" description="SH3b" evidence="2">
    <location>
        <begin position="234"/>
        <end position="299"/>
    </location>
</feature>
<evidence type="ECO:0000313" key="4">
    <source>
        <dbReference type="Proteomes" id="UP000228921"/>
    </source>
</evidence>
<dbReference type="PROSITE" id="PS51781">
    <property type="entry name" value="SH3B"/>
    <property type="match status" value="1"/>
</dbReference>
<feature type="signal peptide" evidence="1">
    <location>
        <begin position="1"/>
        <end position="25"/>
    </location>
</feature>
<gene>
    <name evidence="3" type="ORF">CUN51_06890</name>
</gene>
<dbReference type="InterPro" id="IPR003646">
    <property type="entry name" value="SH3-like_bac-type"/>
</dbReference>
<dbReference type="Gene3D" id="2.30.30.40">
    <property type="entry name" value="SH3 Domains"/>
    <property type="match status" value="1"/>
</dbReference>
<comment type="caution">
    <text evidence="3">The sequence shown here is derived from an EMBL/GenBank/DDBJ whole genome shotgun (WGS) entry which is preliminary data.</text>
</comment>
<reference evidence="3 4" key="1">
    <citation type="submission" date="2017-11" db="EMBL/GenBank/DDBJ databases">
        <title>Evolution of Phototrophy in the Chloroflexi Phylum Driven by Horizontal Gene Transfer.</title>
        <authorList>
            <person name="Ward L.M."/>
            <person name="Hemp J."/>
            <person name="Shih P.M."/>
            <person name="Mcglynn S.E."/>
            <person name="Fischer W."/>
        </authorList>
    </citation>
    <scope>NUCLEOTIDE SEQUENCE [LARGE SCALE GENOMIC DNA]</scope>
    <source>
        <strain evidence="3">CP2_2F</strain>
    </source>
</reference>
<accession>A0A2M8NZJ7</accession>
<proteinExistence type="predicted"/>
<dbReference type="AlphaFoldDB" id="A0A2M8NZJ7"/>
<protein>
    <recommendedName>
        <fullName evidence="2">SH3b domain-containing protein</fullName>
    </recommendedName>
</protein>
<dbReference type="Pfam" id="PF08239">
    <property type="entry name" value="SH3_3"/>
    <property type="match status" value="1"/>
</dbReference>
<keyword evidence="1" id="KW-0732">Signal</keyword>
<organism evidence="3 4">
    <name type="scientific">Candidatus Thermofonsia Clade 1 bacterium</name>
    <dbReference type="NCBI Taxonomy" id="2364210"/>
    <lineage>
        <taxon>Bacteria</taxon>
        <taxon>Bacillati</taxon>
        <taxon>Chloroflexota</taxon>
        <taxon>Candidatus Thermofontia</taxon>
        <taxon>Candidatus Thermofonsia Clade 1</taxon>
    </lineage>
</organism>
<evidence type="ECO:0000313" key="3">
    <source>
        <dbReference type="EMBL" id="PJF30704.1"/>
    </source>
</evidence>
<dbReference type="Proteomes" id="UP000228921">
    <property type="component" value="Unassembled WGS sequence"/>
</dbReference>